<feature type="compositionally biased region" description="Low complexity" evidence="1">
    <location>
        <begin position="176"/>
        <end position="185"/>
    </location>
</feature>
<feature type="region of interest" description="Disordered" evidence="1">
    <location>
        <begin position="114"/>
        <end position="143"/>
    </location>
</feature>
<keyword evidence="4" id="KW-1185">Reference proteome</keyword>
<feature type="region of interest" description="Disordered" evidence="1">
    <location>
        <begin position="74"/>
        <end position="95"/>
    </location>
</feature>
<feature type="compositionally biased region" description="Gly residues" evidence="1">
    <location>
        <begin position="133"/>
        <end position="143"/>
    </location>
</feature>
<feature type="domain" description="WW" evidence="2">
    <location>
        <begin position="90"/>
        <end position="114"/>
    </location>
</feature>
<feature type="compositionally biased region" description="Acidic residues" evidence="1">
    <location>
        <begin position="195"/>
        <end position="212"/>
    </location>
</feature>
<comment type="caution">
    <text evidence="3">The sequence shown here is derived from an EMBL/GenBank/DDBJ whole genome shotgun (WGS) entry which is preliminary data.</text>
</comment>
<feature type="region of interest" description="Disordered" evidence="1">
    <location>
        <begin position="166"/>
        <end position="220"/>
    </location>
</feature>
<evidence type="ECO:0000313" key="4">
    <source>
        <dbReference type="Proteomes" id="UP000660262"/>
    </source>
</evidence>
<dbReference type="EMBL" id="BNJQ01000010">
    <property type="protein sequence ID" value="GHP05379.1"/>
    <property type="molecule type" value="Genomic_DNA"/>
</dbReference>
<accession>A0A830HJB3</accession>
<evidence type="ECO:0000256" key="1">
    <source>
        <dbReference type="SAM" id="MobiDB-lite"/>
    </source>
</evidence>
<organism evidence="3 4">
    <name type="scientific">Pycnococcus provasolii</name>
    <dbReference type="NCBI Taxonomy" id="41880"/>
    <lineage>
        <taxon>Eukaryota</taxon>
        <taxon>Viridiplantae</taxon>
        <taxon>Chlorophyta</taxon>
        <taxon>Pseudoscourfieldiophyceae</taxon>
        <taxon>Pseudoscourfieldiales</taxon>
        <taxon>Pycnococcaceae</taxon>
        <taxon>Pycnococcus</taxon>
    </lineage>
</organism>
<evidence type="ECO:0000259" key="2">
    <source>
        <dbReference type="Pfam" id="PF00397"/>
    </source>
</evidence>
<dbReference type="OrthoDB" id="195748at2759"/>
<dbReference type="InterPro" id="IPR001202">
    <property type="entry name" value="WW_dom"/>
</dbReference>
<dbReference type="Proteomes" id="UP000660262">
    <property type="component" value="Unassembled WGS sequence"/>
</dbReference>
<dbReference type="Gene3D" id="2.20.70.10">
    <property type="match status" value="1"/>
</dbReference>
<proteinExistence type="predicted"/>
<evidence type="ECO:0000313" key="3">
    <source>
        <dbReference type="EMBL" id="GHP05379.1"/>
    </source>
</evidence>
<reference evidence="3" key="1">
    <citation type="submission" date="2020-10" db="EMBL/GenBank/DDBJ databases">
        <title>Unveiling of a novel bifunctional photoreceptor, Dualchrome1, isolated from a cosmopolitan green alga.</title>
        <authorList>
            <person name="Suzuki S."/>
            <person name="Kawachi M."/>
        </authorList>
    </citation>
    <scope>NUCLEOTIDE SEQUENCE</scope>
    <source>
        <strain evidence="3">NIES 2893</strain>
    </source>
</reference>
<sequence>MARRAVAKVAGIGAVGEGMLLSTFSAASPKLAPLCLCVPIVSPVSTSLSTSTLEARTWGGTNGGAFRRGFAARSVKTSGDKVPPPPAPKSEWEAVTDQASGGTYYWNRRTNETTAVGVPHPDGPPPPAAHGGQPAGGGGGILGGLGSMMAQGMALGAGSEVGHRIMGGLMGGGGHAPPQQAPPQQNDATGWGAGEFDDDDGFGDDDDGDGFDGGDWGGWE</sequence>
<gene>
    <name evidence="3" type="ORF">PPROV_000413000</name>
</gene>
<dbReference type="AlphaFoldDB" id="A0A830HJB3"/>
<dbReference type="CDD" id="cd00201">
    <property type="entry name" value="WW"/>
    <property type="match status" value="1"/>
</dbReference>
<name>A0A830HJB3_9CHLO</name>
<dbReference type="Pfam" id="PF00397">
    <property type="entry name" value="WW"/>
    <property type="match status" value="1"/>
</dbReference>
<protein>
    <recommendedName>
        <fullName evidence="2">WW domain-containing protein</fullName>
    </recommendedName>
</protein>